<proteinExistence type="predicted"/>
<organism evidence="1 2">
    <name type="scientific">Rhodobacter ferrooxidans</name>
    <dbReference type="NCBI Taxonomy" id="371731"/>
    <lineage>
        <taxon>Bacteria</taxon>
        <taxon>Pseudomonadati</taxon>
        <taxon>Pseudomonadota</taxon>
        <taxon>Alphaproteobacteria</taxon>
        <taxon>Rhodobacterales</taxon>
        <taxon>Rhodobacter group</taxon>
        <taxon>Rhodobacter</taxon>
    </lineage>
</organism>
<dbReference type="OrthoDB" id="9801870at2"/>
<dbReference type="Proteomes" id="UP000010121">
    <property type="component" value="Unassembled WGS sequence"/>
</dbReference>
<protein>
    <recommendedName>
        <fullName evidence="3">Calpastatin</fullName>
    </recommendedName>
</protein>
<dbReference type="InterPro" id="IPR036287">
    <property type="entry name" value="Rv1873-like_sf"/>
</dbReference>
<dbReference type="EMBL" id="ACYY01000030">
    <property type="protein sequence ID" value="EEW23905.1"/>
    <property type="molecule type" value="Genomic_DNA"/>
</dbReference>
<dbReference type="STRING" id="371731.Rsw2DRAFT_3168"/>
<dbReference type="PIRSF" id="PIRSF008546">
    <property type="entry name" value="UCP008546"/>
    <property type="match status" value="1"/>
</dbReference>
<reference evidence="1 2" key="1">
    <citation type="submission" date="2009-08" db="EMBL/GenBank/DDBJ databases">
        <title>The draft genome of Rhodobacter sp. SW2.</title>
        <authorList>
            <consortium name="US DOE Joint Genome Institute (JGI-PGF)"/>
            <person name="Lucas S."/>
            <person name="Copeland A."/>
            <person name="Lapidus A."/>
            <person name="Glavina del Rio T."/>
            <person name="Tice H."/>
            <person name="Bruce D."/>
            <person name="Goodwin L."/>
            <person name="Pitluck S."/>
            <person name="Larimer F."/>
            <person name="Land M.L."/>
            <person name="Hauser L."/>
            <person name="Emerson D."/>
        </authorList>
    </citation>
    <scope>NUCLEOTIDE SEQUENCE [LARGE SCALE GENOMIC DNA]</scope>
    <source>
        <strain evidence="1 2">SW2</strain>
    </source>
</reference>
<evidence type="ECO:0000313" key="1">
    <source>
        <dbReference type="EMBL" id="EEW23905.1"/>
    </source>
</evidence>
<dbReference type="Gene3D" id="1.25.40.380">
    <property type="entry name" value="Protein of unknown function DUF1810"/>
    <property type="match status" value="1"/>
</dbReference>
<evidence type="ECO:0000313" key="2">
    <source>
        <dbReference type="Proteomes" id="UP000010121"/>
    </source>
</evidence>
<dbReference type="Pfam" id="PF08837">
    <property type="entry name" value="DUF1810"/>
    <property type="match status" value="1"/>
</dbReference>
<sequence>MTASDPHDLQRFVKAQWTVFETAMTELQAGRKQTHWMWFIFPQMRGLGQSPMAERYGIASLDEAKAYLAHKVLGRRLELACETVLARDPKPLTTLFAPPDDRKFLSCMSLFSQADPSAFSPFRMALQRWGGGVPDAGTARLLGL</sequence>
<accession>C8S540</accession>
<gene>
    <name evidence="1" type="ORF">Rsw2DRAFT_3168</name>
</gene>
<dbReference type="RefSeq" id="WP_008032761.1">
    <property type="nucleotide sequence ID" value="NZ_ACYY01000030.1"/>
</dbReference>
<dbReference type="eggNOG" id="COG5579">
    <property type="taxonomic scope" value="Bacteria"/>
</dbReference>
<evidence type="ECO:0008006" key="3">
    <source>
        <dbReference type="Google" id="ProtNLM"/>
    </source>
</evidence>
<dbReference type="InterPro" id="IPR014937">
    <property type="entry name" value="DUF1810"/>
</dbReference>
<dbReference type="SUPFAM" id="SSF140736">
    <property type="entry name" value="Rv1873-like"/>
    <property type="match status" value="1"/>
</dbReference>
<name>C8S540_9RHOB</name>
<comment type="caution">
    <text evidence="1">The sequence shown here is derived from an EMBL/GenBank/DDBJ whole genome shotgun (WGS) entry which is preliminary data.</text>
</comment>
<dbReference type="AlphaFoldDB" id="C8S540"/>
<keyword evidence="2" id="KW-1185">Reference proteome</keyword>